<dbReference type="EMBL" id="CP000155">
    <property type="protein sequence ID" value="ABC30700.1"/>
    <property type="molecule type" value="Genomic_DNA"/>
</dbReference>
<dbReference type="HOGENOM" id="CLU_059701_0_0_6"/>
<feature type="region of interest" description="Disordered" evidence="5">
    <location>
        <begin position="274"/>
        <end position="309"/>
    </location>
</feature>
<evidence type="ECO:0000256" key="1">
    <source>
        <dbReference type="ARBA" id="ARBA00004370"/>
    </source>
</evidence>
<evidence type="ECO:0000256" key="5">
    <source>
        <dbReference type="SAM" id="MobiDB-lite"/>
    </source>
</evidence>
<keyword evidence="4 6" id="KW-0472">Membrane</keyword>
<evidence type="ECO:0000256" key="4">
    <source>
        <dbReference type="ARBA" id="ARBA00023136"/>
    </source>
</evidence>
<dbReference type="Gene3D" id="2.30.30.60">
    <property type="match status" value="1"/>
</dbReference>
<sequence length="309" mass="34990">MLESFKSLIDIASTRGVPATITLLIALALLRWVVHRQIKRNSSLSEDFKLRWSNILKNSTYLILIIGLVLIWAPQIQTFALSLTAFAVAIVIATKELILCVSGTLLRAGNRQFAVGDIIEAGDYLGYVVDQNLITTTLKELNRDFYSSTGKTVVIPNSLYLSSAIKNHSVLRPYVIHSFCITTEPDFQRSYEYSLRMKEALDKYWSEFQKENKDFIPLIRSRRLILQDVIPKFRFTTTDVAKHKFVVTLPCRADARLQQEQMINMLLFAPPVENNEETSQETAQTEALPAPDQQAPEPLPDAALVRTTI</sequence>
<dbReference type="PANTHER" id="PTHR30566:SF27">
    <property type="entry name" value="MECHANOSENSITIVE ION CHANNEL PROTEIN"/>
    <property type="match status" value="1"/>
</dbReference>
<keyword evidence="3 6" id="KW-1133">Transmembrane helix</keyword>
<evidence type="ECO:0000256" key="2">
    <source>
        <dbReference type="ARBA" id="ARBA00022692"/>
    </source>
</evidence>
<dbReference type="GO" id="GO:0008381">
    <property type="term" value="F:mechanosensitive monoatomic ion channel activity"/>
    <property type="evidence" value="ECO:0007669"/>
    <property type="project" value="UniProtKB-ARBA"/>
</dbReference>
<dbReference type="SUPFAM" id="SSF50182">
    <property type="entry name" value="Sm-like ribonucleoproteins"/>
    <property type="match status" value="1"/>
</dbReference>
<feature type="transmembrane region" description="Helical" evidence="6">
    <location>
        <begin position="55"/>
        <end position="73"/>
    </location>
</feature>
<dbReference type="InterPro" id="IPR006685">
    <property type="entry name" value="MscS_channel_2nd"/>
</dbReference>
<name>Q2SF74_HAHCH</name>
<dbReference type="InterPro" id="IPR010920">
    <property type="entry name" value="LSM_dom_sf"/>
</dbReference>
<dbReference type="AlphaFoldDB" id="Q2SF74"/>
<reference evidence="8 9" key="1">
    <citation type="journal article" date="2005" name="Nucleic Acids Res.">
        <title>Genomic blueprint of Hahella chejuensis, a marine microbe producing an algicidal agent.</title>
        <authorList>
            <person name="Jeong H."/>
            <person name="Yim J.H."/>
            <person name="Lee C."/>
            <person name="Choi S.-H."/>
            <person name="Park Y.K."/>
            <person name="Yoon S.H."/>
            <person name="Hur C.-G."/>
            <person name="Kang H.-Y."/>
            <person name="Kim D."/>
            <person name="Lee H.H."/>
            <person name="Park K.H."/>
            <person name="Park S.-H."/>
            <person name="Park H.-S."/>
            <person name="Lee H.K."/>
            <person name="Oh T.K."/>
            <person name="Kim J.F."/>
        </authorList>
    </citation>
    <scope>NUCLEOTIDE SEQUENCE [LARGE SCALE GENOMIC DNA]</scope>
    <source>
        <strain evidence="8 9">KCTC 2396</strain>
    </source>
</reference>
<evidence type="ECO:0000256" key="6">
    <source>
        <dbReference type="SAM" id="Phobius"/>
    </source>
</evidence>
<dbReference type="InterPro" id="IPR023408">
    <property type="entry name" value="MscS_beta-dom_sf"/>
</dbReference>
<dbReference type="PANTHER" id="PTHR30566">
    <property type="entry name" value="YNAI-RELATED MECHANOSENSITIVE ION CHANNEL"/>
    <property type="match status" value="1"/>
</dbReference>
<dbReference type="Proteomes" id="UP000000238">
    <property type="component" value="Chromosome"/>
</dbReference>
<dbReference type="Pfam" id="PF00924">
    <property type="entry name" value="MS_channel_2nd"/>
    <property type="match status" value="1"/>
</dbReference>
<feature type="transmembrane region" description="Helical" evidence="6">
    <location>
        <begin position="79"/>
        <end position="101"/>
    </location>
</feature>
<evidence type="ECO:0000256" key="3">
    <source>
        <dbReference type="ARBA" id="ARBA00022989"/>
    </source>
</evidence>
<feature type="domain" description="Mechanosensitive ion channel MscS" evidence="7">
    <location>
        <begin position="103"/>
        <end position="169"/>
    </location>
</feature>
<organism evidence="8 9">
    <name type="scientific">Hahella chejuensis (strain KCTC 2396)</name>
    <dbReference type="NCBI Taxonomy" id="349521"/>
    <lineage>
        <taxon>Bacteria</taxon>
        <taxon>Pseudomonadati</taxon>
        <taxon>Pseudomonadota</taxon>
        <taxon>Gammaproteobacteria</taxon>
        <taxon>Oceanospirillales</taxon>
        <taxon>Hahellaceae</taxon>
        <taxon>Hahella</taxon>
    </lineage>
</organism>
<evidence type="ECO:0000259" key="7">
    <source>
        <dbReference type="Pfam" id="PF00924"/>
    </source>
</evidence>
<keyword evidence="2 6" id="KW-0812">Transmembrane</keyword>
<dbReference type="RefSeq" id="WP_011397767.1">
    <property type="nucleotide sequence ID" value="NC_007645.1"/>
</dbReference>
<evidence type="ECO:0000313" key="8">
    <source>
        <dbReference type="EMBL" id="ABC30700.1"/>
    </source>
</evidence>
<comment type="subcellular location">
    <subcellularLocation>
        <location evidence="1">Membrane</location>
    </subcellularLocation>
</comment>
<proteinExistence type="predicted"/>
<dbReference type="GO" id="GO:0016020">
    <property type="term" value="C:membrane"/>
    <property type="evidence" value="ECO:0007669"/>
    <property type="project" value="UniProtKB-SubCell"/>
</dbReference>
<dbReference type="STRING" id="349521.HCH_03981"/>
<protein>
    <submittedName>
        <fullName evidence="8">Small-conductance mechanosensitive channel</fullName>
    </submittedName>
</protein>
<evidence type="ECO:0000313" key="9">
    <source>
        <dbReference type="Proteomes" id="UP000000238"/>
    </source>
</evidence>
<keyword evidence="9" id="KW-1185">Reference proteome</keyword>
<dbReference type="KEGG" id="hch:HCH_03981"/>
<dbReference type="OrthoDB" id="9775421at2"/>
<dbReference type="eggNOG" id="COG0668">
    <property type="taxonomic scope" value="Bacteria"/>
</dbReference>
<gene>
    <name evidence="8" type="ordered locus">HCH_03981</name>
</gene>
<accession>Q2SF74</accession>
<feature type="transmembrane region" description="Helical" evidence="6">
    <location>
        <begin position="16"/>
        <end position="34"/>
    </location>
</feature>